<dbReference type="PANTHER" id="PTHR46532">
    <property type="entry name" value="MALE FERTILITY FACTOR KL5"/>
    <property type="match status" value="1"/>
</dbReference>
<dbReference type="FunFam" id="3.20.180.20:FF:000002">
    <property type="entry name" value="Cytoplasmic dynein heavy chain 1"/>
    <property type="match status" value="1"/>
</dbReference>
<dbReference type="InterPro" id="IPR035706">
    <property type="entry name" value="AAA_9"/>
</dbReference>
<evidence type="ECO:0000256" key="6">
    <source>
        <dbReference type="ARBA" id="ARBA00022701"/>
    </source>
</evidence>
<evidence type="ECO:0000313" key="18">
    <source>
        <dbReference type="EMBL" id="CAZ82350.1"/>
    </source>
</evidence>
<dbReference type="Pfam" id="PF12775">
    <property type="entry name" value="AAA_7"/>
    <property type="match status" value="1"/>
</dbReference>
<dbReference type="FunFam" id="1.10.287.2620:FF:000001">
    <property type="entry name" value="Cytoplasmic dynein heavy chain 1"/>
    <property type="match status" value="1"/>
</dbReference>
<feature type="coiled-coil region" evidence="15">
    <location>
        <begin position="1587"/>
        <end position="1614"/>
    </location>
</feature>
<dbReference type="Pfam" id="PF12781">
    <property type="entry name" value="AAA_9"/>
    <property type="match status" value="1"/>
</dbReference>
<dbReference type="GO" id="GO:0048731">
    <property type="term" value="P:system development"/>
    <property type="evidence" value="ECO:0007669"/>
    <property type="project" value="UniProtKB-ARBA"/>
</dbReference>
<dbReference type="CDD" id="cd00009">
    <property type="entry name" value="AAA"/>
    <property type="match status" value="2"/>
</dbReference>
<dbReference type="FunCoup" id="D5GCV7">
    <property type="interactions" value="698"/>
</dbReference>
<dbReference type="GO" id="GO:0051959">
    <property type="term" value="F:dynein light intermediate chain binding"/>
    <property type="evidence" value="ECO:0007669"/>
    <property type="project" value="InterPro"/>
</dbReference>
<dbReference type="FunFam" id="3.40.50.300:FF:000071">
    <property type="entry name" value="Cytoplasmic dynein heavy chain 1"/>
    <property type="match status" value="1"/>
</dbReference>
<evidence type="ECO:0000256" key="3">
    <source>
        <dbReference type="ARBA" id="ARBA00011655"/>
    </source>
</evidence>
<evidence type="ECO:0000256" key="7">
    <source>
        <dbReference type="ARBA" id="ARBA00022737"/>
    </source>
</evidence>
<dbReference type="FunFam" id="3.40.50.300:FF:000517">
    <property type="entry name" value="Cytoplasmic dynein heavy chain 1"/>
    <property type="match status" value="1"/>
</dbReference>
<sequence length="4187" mass="473147">MDGSLVASSGNNSVVSPSASTTSLLPPLNPTLLVDYLTEVLSVTVGATRRELEAPGSLLSDSRYSETLQKCSRFAAEPIVALYASKDLVEIEESPNDAISVSGTISQSYTYSIASELSSLPSTVASVAIIKRPQPLDSSIPLHAQIQIMNLPGTVALNSSAQGSVSPFEILHSVVHSALGPYFDAYTKGQETQSNGRINRFADGDAKTGIPVTKKKLAELELSLLHLQQNIEIPELLLNLHSVVQLAVDEASLRNTRPSLDLIPANLLQDSTFLNGLQSIVNAWIKSIQSITRMSRDTESGTATQEINFWLSMESALEGIEEQLRSDGVQLTLEILKHAKRFHATVSFIADTGLKEATDKVQKYNQLMRDFPLDELLSATSLAKVQDAIVGIFVHLNKKLRICPYPIRRALPLVEAISADLDSQIHTLLSGRRLMHLEYNDFESLMNVAEGIFRTWDDNIKEFTNVAREVTRKRSEKFIPIKIAAGHLKTQERLAYVKGFRHGHEQEGGAVSGDIGDVDAVEEVSQAYAVLKDVDVLDVSPEGTEIWITAENAYNERTSRVENSIIARLRDRLATAKTANEMFRVFSKFNALFVRPKIRGAIQEYQTQLIDSVKLDIAALHERFKQQYGHSEAHAMAQLHDLPPISGAIIWARQIERQLNAYMKRVEDVLGHGWELYHEGHKLQGESVTFRKKLDTRPIFDTWSRDVQKRNISISGRLFSITRNRAAGNSLELVVNFDPQVIALFKEVRNLLWLNFQVPHTIINISKEAKRVYPYAVSLMETVRTFAQINRTISEMSDVSILLSGYQNDVHSLIGKGTPLKWESFSKHVQFVRDFAAAVSILQIKTGTLASIHETSQKAMAELCSCPYDVDAFQHKLEVIQTAVDQLNLENYVNLPHWVGELNSKIEMILLSRLEEAVVRWIEVFKDAKGDEGADGDSQRKRISRSEEVDVDGTSKGRDTYDPRMRRLVHEIALTIIPLTTIYPIRRRLGLETGDSEMLFSDLVGFRYSWESSFSFIDCAQPASCAPTLSDAYEAIEQKLAAVGTYVEKWLRFQSLWDLQSEQVYDILGDNLERWLQLLTEIRKTRSTFDTSDVSQSFGNLSVDYEQVQTKVNAKYDQWQHDILVKFANKLGNRMREAHAEIGKARRDLEGQSLEASSTAQAVSFITIVQQCKRKVKSWAPEVELFRKGETTLSRQRYQFQQDWLFVDQIDGEWAALNEILARKSKIVQDQTDALRAKIVAEDTVVTDKIKNIVGEWNDQKPVSGTIAPEEASQTLSGFETRLTQLKSESEMVSKAKEALDIPAGPENILVSILEEVQDFKSVWSALSTIWKSLNDLRDTPWSSVITRKIRQGLEGLINVTKEMPSRMRQYAAFEHIQNVLRQLVKVNPLLSEMKSEAVRERHWGKIFKALKPGHRLFLSTLNLGTVWDLNLVASEPVIRDIIAQAQGEMALEEFLKQVRETWSNYVLDLVSYQNKCRLIRGWDDLFAKCSENLNSLQAMRHSPYYKEFEDEASSWEDKLNRVHVLFDIWIDVQRQWVYLEGVFTGNADIKHLLPIESSRFQNINSEFFTVMKKVYKSPYILDVLNISGAQKSLERLAELLNKIQKALGEYLERERVSFPRFYFVGDEDLLEIIGNSNDTYRIQKHFKKMFAGLSGLTLNDDDSTILGFTSKEGEEVRLKKEISLIKTPKINDWLTALETNMKLTLAELLAEAVRDFGDIFATKDLNKEKLSEYIAQYPAQILVLATQVVWTTVVDKALAGGGAGLQDLYGQEVKVLALLAATVLGDLGPIERKKCEHLITEFVHQRDVIFRLVNSGANSTEDYTWLLQMRYHYQDEGEYLSRLKIRMANAELEYGFEYLGVAERLVRTPLTDRCFLTLTQALCQRLGGSPYGPAGTGKTESVKALGVQLGRFTLVFCCDDTFDFQAMGRIFLGICQVGAWGCFDEFNRLEERILSAVSQQIELVGRQLKVHQNTGIFITMNPGYAGRSNLPDNLKKLFRSVAMSKPDKELIAEVMLYSQGFNQAKQLSKQTVPFFDRCASRLSKQAHYDFGLRALKSVLVSSGGLKRARLVNDGVDLDGEKISGSDWEAQIIVQSLRETIAPKLIRSDVEIMREIEEESFPGIQYVPGNLGKLEEVIRKIATEQNLVLTDTWMTKVLQLYQIQTIHHGVMMVGNSGSGKSGAWKVLLQALQQVESQEGVYHIIDSKVMSKEALYGSLDSTTREWTDGLFTSILRKIVDNLRGEDSKRHWIVFDGDVDPEWVENLNSVLDDNKLLTLPNGERLNLPPNVRIMFEVETLKYATLATVSRCGMVWFSEDTDNTISSGQHIMEFTEKLLLALVWSFTGDCPLIDRQCFGHYVCGLATIELPPLTGGGAIIDFDVSLPKAEWTPWQDQVPSIEINTHSVTQTDLVIPTLDTVRHEDVLYSWLAEHKPLLLCGPPGSGKTMTLFSALRKLPNMEVVGLNFSSATTPDLLIKTFEQYCEYKKTLNGVMLSPTQIGRWLVLFCDEINLPAPDKYGTQRAISFLRQLVEQNGFWRTSDKTWVTLDRIQFVGACNPPTDAGRTPMGARFLRHAPLIMVDYPGELSLTQIYGTFNSAVLKIIPTLRGYSGPLTKAMVQFYLESQQRFTPKIQPHYVYSPRELTRWVRGLYEALRPLETLSVEGLVRIWAHEALRLFEDRLVGEDERQWTAGATKRIALQHFPGIDERKALGGPILFSNWLSKNYVPVEREQLRDFAKARLKTFCEEEVDVPLILFNDVLEHVLRIDRVFRQPQGHLILIGVSGSGKTTLSRFVAWMNGLKVFQIKVHGKYSAEDFDEDLRDVLRRCGCKGEKICFIMDESNVLDSGFLERMNTLLANAEVPGLFEGDEFATLMTACKEGAQRQGLLLDSQEELYKWFTQQIVKNLHVVFTMNPPEDGLSSKAATSPALFNRCVLNWFGDWSDQAFFQVGMELTQSLDLDRATYRAPDSIPVAYRELSLPPSHREAVVNAMVYIHYSLHRFNAKLQKQQNRTTYLTPRHFLDFVAQYVKLYNEKREDLEEQQRHLNVGLEKLKDTVDKVRELRTSLAEKQGQLERKSAEANEKLRRMVADQQETEQKRAASLQVQAELEVQEKVVAQRREVVLSDLAKAEPAVIEAQRSVGNIKKTHLNEVRVMGKPPLAVRLAMESVCTLLGHKVDAWSTVQSIVGRSDFVSSIINFDNEKQMTKSLRLKMQKDYLSSPSYNPEAMNRASKACAPLAQWVEAQVNYAEILDRVGPLRDEVDQLEEQAKQTKAQAQAMQDTIQELERSIARYKDEYAALISETQALKTEMSRVQSKVDRSVKLLDSLSSEKTRWEYGSKSFETQIGTLIGDVIVSAAFLAYGGLYDQQYRKSMADDWLNHLSLSGIQYKEHNPVTEYLSTADERLVWQENGLPVDDLCTENAIVLKRFNRYPLIIDPSGRVTDFLANESKERRLTITSFLDDSFTKQLESSLRFGNPILIQDAEHLDPILNHVLNKEYQKTGGRVLIQLGKQEIDFSPAFKLYLSTRDPSASFAPDICSRTTFVNFTVTQSSLQTQSLNQALKFERPDVDRRRTNLMKLQGEFKLHLRQLEKRLLQALNESRGNILDDDRVIDTLETLKTEAAEVSRKMAETDGVMTEVETITLQYQVIARACSAVFAVLEQLHHLNHFYQFSLQYFLGIFHSVLHDSKRLQAETDYNARIQIILHDLFVTTYQRTALGLLQKDRVTLAMLLAQASPSKMDKSLIDRILDDGLPGVDASTEVDRRDEVIRRASTLPIFKNYIEDITAEGWGKFFQEETAESFVPVVWDGKLPDLDQELNKLLLVKLGRVDRFVPSAEKFVGAVFGKDVLDAAGDLRQVVAQVSATTPIALASSPGFDASYKVDGLVEQLRVSCTNIAMGSNEGLATADKAVSNAASAGTWVLVKNVHLTPAWLQSLEKRLDALRPHPNFRLFLSMESSPKIPINLLRASRVLMYEQPAGVRANMKDSLSTLSTRPAKQQPTEKARVYLLLSFLHAVVQERLRYVPNLGWKEWWEFNDSDYECSAYIIDTWIDHVSGGRTNVAPTKLPWGMIRTLITETYGGKIDDEGDFQRLAELVKSVFTPDAFNSDFKLVDTDQPLCVPEGIGMPDFMQWVNALPEREPPTYLGLPANAEKLLLVGHGKGMIKNLGTITDMLEEGERVVAEVANAA</sequence>
<dbReference type="GeneID" id="9183813"/>
<dbReference type="FunFam" id="3.40.50.300:FF:000075">
    <property type="entry name" value="Dynein heavy chain, cytoplasmic"/>
    <property type="match status" value="2"/>
</dbReference>
<dbReference type="EMBL" id="FN430124">
    <property type="protein sequence ID" value="CAZ82350.1"/>
    <property type="molecule type" value="Genomic_DNA"/>
</dbReference>
<dbReference type="Gene3D" id="1.20.58.1120">
    <property type="match status" value="1"/>
</dbReference>
<feature type="compositionally biased region" description="Low complexity" evidence="16">
    <location>
        <begin position="11"/>
        <end position="22"/>
    </location>
</feature>
<dbReference type="HOGENOM" id="CLU_000038_7_0_1"/>
<dbReference type="Gene3D" id="1.10.8.710">
    <property type="match status" value="1"/>
</dbReference>
<dbReference type="GO" id="GO:0048468">
    <property type="term" value="P:cell development"/>
    <property type="evidence" value="ECO:0007669"/>
    <property type="project" value="UniProtKB-ARBA"/>
</dbReference>
<dbReference type="InterPro" id="IPR026983">
    <property type="entry name" value="DHC"/>
</dbReference>
<dbReference type="Gene3D" id="3.40.50.300">
    <property type="entry name" value="P-loop containing nucleotide triphosphate hydrolases"/>
    <property type="match status" value="5"/>
</dbReference>
<dbReference type="GO" id="GO:0045505">
    <property type="term" value="F:dynein intermediate chain binding"/>
    <property type="evidence" value="ECO:0007669"/>
    <property type="project" value="InterPro"/>
</dbReference>
<dbReference type="InterPro" id="IPR042219">
    <property type="entry name" value="AAA_lid_11_sf"/>
</dbReference>
<evidence type="ECO:0000256" key="5">
    <source>
        <dbReference type="ARBA" id="ARBA00022490"/>
    </source>
</evidence>
<dbReference type="InterPro" id="IPR027417">
    <property type="entry name" value="P-loop_NTPase"/>
</dbReference>
<evidence type="ECO:0000313" key="19">
    <source>
        <dbReference type="Proteomes" id="UP000006911"/>
    </source>
</evidence>
<dbReference type="STRING" id="656061.D5GCV7"/>
<comment type="subcellular location">
    <subcellularLocation>
        <location evidence="1">Cytoplasm</location>
        <location evidence="1">Cytoskeleton</location>
    </subcellularLocation>
</comment>
<evidence type="ECO:0000256" key="11">
    <source>
        <dbReference type="ARBA" id="ARBA00023054"/>
    </source>
</evidence>
<keyword evidence="13" id="KW-0206">Cytoskeleton</keyword>
<dbReference type="Gene3D" id="1.10.8.1220">
    <property type="match status" value="1"/>
</dbReference>
<dbReference type="Gene3D" id="1.10.287.2620">
    <property type="match status" value="1"/>
</dbReference>
<comment type="similarity">
    <text evidence="2">Belongs to the dynein heavy chain family.</text>
</comment>
<dbReference type="Gene3D" id="1.20.920.30">
    <property type="match status" value="1"/>
</dbReference>
<accession>D5GCV7</accession>
<dbReference type="InterPro" id="IPR041658">
    <property type="entry name" value="AAA_lid_11"/>
</dbReference>
<evidence type="ECO:0000256" key="9">
    <source>
        <dbReference type="ARBA" id="ARBA00022840"/>
    </source>
</evidence>
<keyword evidence="19" id="KW-1185">Reference proteome</keyword>
<dbReference type="Proteomes" id="UP000006911">
    <property type="component" value="Unassembled WGS sequence"/>
</dbReference>
<dbReference type="Gene3D" id="1.20.140.100">
    <property type="entry name" value="Dynein heavy chain, N-terminal domain 2"/>
    <property type="match status" value="1"/>
</dbReference>
<keyword evidence="8" id="KW-0547">Nucleotide-binding</keyword>
<keyword evidence="9" id="KW-0067">ATP-binding</keyword>
<evidence type="ECO:0000256" key="12">
    <source>
        <dbReference type="ARBA" id="ARBA00023175"/>
    </source>
</evidence>
<feature type="domain" description="AAA+ ATPase" evidence="17">
    <location>
        <begin position="1888"/>
        <end position="2008"/>
    </location>
</feature>
<dbReference type="GO" id="GO:0030286">
    <property type="term" value="C:dynein complex"/>
    <property type="evidence" value="ECO:0007669"/>
    <property type="project" value="UniProtKB-KW"/>
</dbReference>
<dbReference type="Pfam" id="PF08393">
    <property type="entry name" value="DHC_N2"/>
    <property type="match status" value="1"/>
</dbReference>
<keyword evidence="11 15" id="KW-0175">Coiled coil</keyword>
<evidence type="ECO:0000256" key="13">
    <source>
        <dbReference type="ARBA" id="ARBA00023212"/>
    </source>
</evidence>
<dbReference type="RefSeq" id="XP_002838159.1">
    <property type="nucleotide sequence ID" value="XM_002838113.1"/>
</dbReference>
<comment type="subunit">
    <text evidence="3">Consists of at least two heavy chains and a number of intermediate and light chains.</text>
</comment>
<feature type="region of interest" description="Disordered" evidence="16">
    <location>
        <begin position="930"/>
        <end position="957"/>
    </location>
</feature>
<dbReference type="Pfam" id="PF22597">
    <property type="entry name" value="DYN_lid"/>
    <property type="match status" value="1"/>
</dbReference>
<evidence type="ECO:0000256" key="10">
    <source>
        <dbReference type="ARBA" id="ARBA00023017"/>
    </source>
</evidence>
<dbReference type="InParanoid" id="D5GCV7"/>
<dbReference type="FunFam" id="3.40.50.300:FF:000829">
    <property type="entry name" value="Dynein heavy chain, cytoplasmic"/>
    <property type="match status" value="1"/>
</dbReference>
<dbReference type="FunFam" id="3.40.50.300:FF:000122">
    <property type="entry name" value="Cytoplasmic dynein 1 heavy chain"/>
    <property type="match status" value="1"/>
</dbReference>
<dbReference type="InterPro" id="IPR041466">
    <property type="entry name" value="Dynein_AAA5_ext"/>
</dbReference>
<keyword evidence="7" id="KW-0677">Repeat</keyword>
<evidence type="ECO:0000256" key="8">
    <source>
        <dbReference type="ARBA" id="ARBA00022741"/>
    </source>
</evidence>
<feature type="coiled-coil region" evidence="15">
    <location>
        <begin position="3020"/>
        <end position="3096"/>
    </location>
</feature>
<feature type="compositionally biased region" description="Polar residues" evidence="16">
    <location>
        <begin position="1"/>
        <end position="10"/>
    </location>
</feature>
<dbReference type="FunFam" id="1.20.58.1120:FF:000013">
    <property type="entry name" value="Dynein heavy chain-like protein"/>
    <property type="match status" value="1"/>
</dbReference>
<gene>
    <name evidence="18" type="ORF">GSTUM_00000794001</name>
</gene>
<keyword evidence="6" id="KW-0493">Microtubule</keyword>
<evidence type="ECO:0000256" key="14">
    <source>
        <dbReference type="ARBA" id="ARBA00033439"/>
    </source>
</evidence>
<dbReference type="Gene3D" id="1.10.8.720">
    <property type="entry name" value="Region D6 of dynein motor"/>
    <property type="match status" value="1"/>
</dbReference>
<protein>
    <recommendedName>
        <fullName evidence="4">Dynein heavy chain, cytoplasmic</fullName>
    </recommendedName>
    <alternativeName>
        <fullName evidence="14">Dynein heavy chain, cytosolic</fullName>
    </alternativeName>
</protein>
<dbReference type="GO" id="GO:0005524">
    <property type="term" value="F:ATP binding"/>
    <property type="evidence" value="ECO:0007669"/>
    <property type="project" value="UniProtKB-KW"/>
</dbReference>
<dbReference type="Gene3D" id="3.20.180.20">
    <property type="entry name" value="Dynein heavy chain, N-terminal domain 2"/>
    <property type="match status" value="1"/>
</dbReference>
<dbReference type="SUPFAM" id="SSF52540">
    <property type="entry name" value="P-loop containing nucleoside triphosphate hydrolases"/>
    <property type="match status" value="4"/>
</dbReference>
<dbReference type="Pfam" id="PF17852">
    <property type="entry name" value="Dynein_AAA_lid"/>
    <property type="match status" value="1"/>
</dbReference>
<keyword evidence="5" id="KW-0963">Cytoplasm</keyword>
<feature type="domain" description="AAA+ ATPase" evidence="17">
    <location>
        <begin position="2772"/>
        <end position="2938"/>
    </location>
</feature>
<dbReference type="FunFam" id="1.20.140.100:FF:000002">
    <property type="entry name" value="Cytoplasmic dynein heavy chain 1"/>
    <property type="match status" value="1"/>
</dbReference>
<dbReference type="InterPro" id="IPR024317">
    <property type="entry name" value="Dynein_heavy_chain_D4_dom"/>
</dbReference>
<evidence type="ECO:0000256" key="15">
    <source>
        <dbReference type="SAM" id="Coils"/>
    </source>
</evidence>
<organism evidence="18 19">
    <name type="scientific">Tuber melanosporum (strain Mel28)</name>
    <name type="common">Perigord black truffle</name>
    <dbReference type="NCBI Taxonomy" id="656061"/>
    <lineage>
        <taxon>Eukaryota</taxon>
        <taxon>Fungi</taxon>
        <taxon>Dikarya</taxon>
        <taxon>Ascomycota</taxon>
        <taxon>Pezizomycotina</taxon>
        <taxon>Pezizomycetes</taxon>
        <taxon>Pezizales</taxon>
        <taxon>Tuberaceae</taxon>
        <taxon>Tuber</taxon>
    </lineage>
</organism>
<reference evidence="18 19" key="1">
    <citation type="journal article" date="2010" name="Nature">
        <title>Perigord black truffle genome uncovers evolutionary origins and mechanisms of symbiosis.</title>
        <authorList>
            <person name="Martin F."/>
            <person name="Kohler A."/>
            <person name="Murat C."/>
            <person name="Balestrini R."/>
            <person name="Coutinho P.M."/>
            <person name="Jaillon O."/>
            <person name="Montanini B."/>
            <person name="Morin E."/>
            <person name="Noel B."/>
            <person name="Percudani R."/>
            <person name="Porcel B."/>
            <person name="Rubini A."/>
            <person name="Amicucci A."/>
            <person name="Amselem J."/>
            <person name="Anthouard V."/>
            <person name="Arcioni S."/>
            <person name="Artiguenave F."/>
            <person name="Aury J.M."/>
            <person name="Ballario P."/>
            <person name="Bolchi A."/>
            <person name="Brenna A."/>
            <person name="Brun A."/>
            <person name="Buee M."/>
            <person name="Cantarel B."/>
            <person name="Chevalier G."/>
            <person name="Couloux A."/>
            <person name="Da Silva C."/>
            <person name="Denoeud F."/>
            <person name="Duplessis S."/>
            <person name="Ghignone S."/>
            <person name="Hilselberger B."/>
            <person name="Iotti M."/>
            <person name="Marcais B."/>
            <person name="Mello A."/>
            <person name="Miranda M."/>
            <person name="Pacioni G."/>
            <person name="Quesneville H."/>
            <person name="Riccioni C."/>
            <person name="Ruotolo R."/>
            <person name="Splivallo R."/>
            <person name="Stocchi V."/>
            <person name="Tisserant E."/>
            <person name="Viscomi A.R."/>
            <person name="Zambonelli A."/>
            <person name="Zampieri E."/>
            <person name="Henrissat B."/>
            <person name="Lebrun M.H."/>
            <person name="Paolocci F."/>
            <person name="Bonfante P."/>
            <person name="Ottonello S."/>
            <person name="Wincker P."/>
        </authorList>
    </citation>
    <scope>NUCLEOTIDE SEQUENCE [LARGE SCALE GENOMIC DNA]</scope>
    <source>
        <strain evidence="18 19">Mel28</strain>
    </source>
</reference>
<dbReference type="Pfam" id="PF12774">
    <property type="entry name" value="AAA_6"/>
    <property type="match status" value="1"/>
</dbReference>
<dbReference type="FunFam" id="1.20.920.30:FF:000001">
    <property type="entry name" value="Cytoplasmic dynein heavy chain 1"/>
    <property type="match status" value="1"/>
</dbReference>
<dbReference type="InterPro" id="IPR003593">
    <property type="entry name" value="AAA+_ATPase"/>
</dbReference>
<dbReference type="FunFam" id="1.10.8.1220:FF:000004">
    <property type="entry name" value="Dynein heavy chain, cytoplasmic"/>
    <property type="match status" value="1"/>
</dbReference>
<dbReference type="SUPFAM" id="SSF90257">
    <property type="entry name" value="Myosin rod fragments"/>
    <property type="match status" value="1"/>
</dbReference>
<dbReference type="InterPro" id="IPR004273">
    <property type="entry name" value="Dynein_heavy_D6_P-loop"/>
</dbReference>
<dbReference type="Pfam" id="PF08385">
    <property type="entry name" value="DHC_N1"/>
    <property type="match status" value="1"/>
</dbReference>
<evidence type="ECO:0000256" key="1">
    <source>
        <dbReference type="ARBA" id="ARBA00004245"/>
    </source>
</evidence>
<dbReference type="OMA" id="NERQMTR"/>
<dbReference type="Pfam" id="PF03028">
    <property type="entry name" value="Dynein_heavy"/>
    <property type="match status" value="1"/>
</dbReference>
<dbReference type="FunFam" id="1.20.920.20:FF:000002">
    <property type="entry name" value="Cytoplasmic dynein 1 heavy chain"/>
    <property type="match status" value="1"/>
</dbReference>
<dbReference type="FunFam" id="1.10.8.710:FF:000005">
    <property type="entry name" value="Cytoplasmic dynein heavy chain 1"/>
    <property type="match status" value="1"/>
</dbReference>
<feature type="region of interest" description="Disordered" evidence="16">
    <location>
        <begin position="1"/>
        <end position="22"/>
    </location>
</feature>
<dbReference type="eggNOG" id="KOG3595">
    <property type="taxonomic scope" value="Eukaryota"/>
</dbReference>
<keyword evidence="12" id="KW-0505">Motor protein</keyword>
<feature type="domain" description="AAA+ ATPase" evidence="17">
    <location>
        <begin position="2430"/>
        <end position="2584"/>
    </location>
</feature>
<dbReference type="InterPro" id="IPR042228">
    <property type="entry name" value="Dynein_linker_3"/>
</dbReference>
<dbReference type="PANTHER" id="PTHR46532:SF13">
    <property type="entry name" value="CYTOPLASMIC DYNEIN 1 HEAVY CHAIN 1"/>
    <property type="match status" value="1"/>
</dbReference>
<dbReference type="InterPro" id="IPR024743">
    <property type="entry name" value="Dynein_HC_stalk"/>
</dbReference>
<dbReference type="InterPro" id="IPR013602">
    <property type="entry name" value="Dynein_heavy_linker"/>
</dbReference>
<dbReference type="InterPro" id="IPR035699">
    <property type="entry name" value="AAA_6"/>
</dbReference>
<dbReference type="Gene3D" id="6.10.140.1060">
    <property type="match status" value="1"/>
</dbReference>
<dbReference type="SMART" id="SM00382">
    <property type="entry name" value="AAA"/>
    <property type="match status" value="3"/>
</dbReference>
<dbReference type="InterPro" id="IPR042222">
    <property type="entry name" value="Dynein_2_N"/>
</dbReference>
<dbReference type="GO" id="GO:0005874">
    <property type="term" value="C:microtubule"/>
    <property type="evidence" value="ECO:0007669"/>
    <property type="project" value="UniProtKB-KW"/>
</dbReference>
<evidence type="ECO:0000256" key="16">
    <source>
        <dbReference type="SAM" id="MobiDB-lite"/>
    </source>
</evidence>
<dbReference type="GO" id="GO:0008569">
    <property type="term" value="F:minus-end-directed microtubule motor activity"/>
    <property type="evidence" value="ECO:0007669"/>
    <property type="project" value="InterPro"/>
</dbReference>
<dbReference type="Gene3D" id="1.20.920.20">
    <property type="match status" value="1"/>
</dbReference>
<dbReference type="Pfam" id="PF12780">
    <property type="entry name" value="AAA_8"/>
    <property type="match status" value="1"/>
</dbReference>
<dbReference type="GO" id="GO:0003006">
    <property type="term" value="P:developmental process involved in reproduction"/>
    <property type="evidence" value="ECO:0007669"/>
    <property type="project" value="UniProtKB-ARBA"/>
</dbReference>
<feature type="coiled-coil region" evidence="15">
    <location>
        <begin position="3253"/>
        <end position="3308"/>
    </location>
</feature>
<dbReference type="Pfam" id="PF12777">
    <property type="entry name" value="MT"/>
    <property type="match status" value="1"/>
</dbReference>
<evidence type="ECO:0000259" key="17">
    <source>
        <dbReference type="SMART" id="SM00382"/>
    </source>
</evidence>
<dbReference type="InterPro" id="IPR043157">
    <property type="entry name" value="Dynein_AAA1S"/>
</dbReference>
<dbReference type="GO" id="GO:0072384">
    <property type="term" value="P:organelle transport along microtubule"/>
    <property type="evidence" value="ECO:0007669"/>
    <property type="project" value="UniProtKB-ARBA"/>
</dbReference>
<dbReference type="InterPro" id="IPR054354">
    <property type="entry name" value="DYNC2H1-like_lid"/>
</dbReference>
<name>D5GCV7_TUBMM</name>
<evidence type="ECO:0000256" key="2">
    <source>
        <dbReference type="ARBA" id="ARBA00008887"/>
    </source>
</evidence>
<dbReference type="FunFam" id="1.10.8.720:FF:000003">
    <property type="entry name" value="Cytoplasmic dynein heavy chain 2"/>
    <property type="match status" value="1"/>
</dbReference>
<evidence type="ECO:0000256" key="4">
    <source>
        <dbReference type="ARBA" id="ARBA00022197"/>
    </source>
</evidence>
<dbReference type="GO" id="GO:0007097">
    <property type="term" value="P:nuclear migration"/>
    <property type="evidence" value="ECO:0007669"/>
    <property type="project" value="UniProtKB-ARBA"/>
</dbReference>
<dbReference type="Pfam" id="PF18198">
    <property type="entry name" value="AAA_lid_11"/>
    <property type="match status" value="1"/>
</dbReference>
<keyword evidence="10" id="KW-0243">Dynein</keyword>
<dbReference type="InterPro" id="IPR013594">
    <property type="entry name" value="Dynein_heavy_tail"/>
</dbReference>
<dbReference type="KEGG" id="tml:GSTUM_00000794001"/>
<proteinExistence type="inferred from homology"/>